<dbReference type="Proteomes" id="UP000178315">
    <property type="component" value="Unassembled WGS sequence"/>
</dbReference>
<feature type="domain" description="NIF system FeS cluster assembly NifU N-terminal" evidence="1">
    <location>
        <begin position="4"/>
        <end position="125"/>
    </location>
</feature>
<gene>
    <name evidence="2" type="ORF">A3H61_04395</name>
</gene>
<dbReference type="SUPFAM" id="SSF82649">
    <property type="entry name" value="SufE/NifU"/>
    <property type="match status" value="1"/>
</dbReference>
<dbReference type="Pfam" id="PF01592">
    <property type="entry name" value="NifU_N"/>
    <property type="match status" value="1"/>
</dbReference>
<dbReference type="GO" id="GO:0051536">
    <property type="term" value="F:iron-sulfur cluster binding"/>
    <property type="evidence" value="ECO:0007669"/>
    <property type="project" value="InterPro"/>
</dbReference>
<dbReference type="Gene3D" id="3.90.1010.10">
    <property type="match status" value="1"/>
</dbReference>
<evidence type="ECO:0000259" key="1">
    <source>
        <dbReference type="Pfam" id="PF01592"/>
    </source>
</evidence>
<dbReference type="CDD" id="cd06664">
    <property type="entry name" value="IscU_like"/>
    <property type="match status" value="1"/>
</dbReference>
<dbReference type="InterPro" id="IPR002871">
    <property type="entry name" value="NIF_FeS_clus_asmbl_NifU_N"/>
</dbReference>
<sequence>MSFYREKILDHYSNPRNAGVLQDADCAHHLDNPLCGDAIDVFVKLRDNKIVDIAFQAGGCAISIAAMSMLSEKVKGMSRDAVLKLSEDDIIALLGIPLTMSRIKCGTLGLNALQSAIQKYDKQRTTKNSRS</sequence>
<dbReference type="PANTHER" id="PTHR10093">
    <property type="entry name" value="IRON-SULFUR CLUSTER ASSEMBLY ENZYME NIFU HOMOLOG"/>
    <property type="match status" value="1"/>
</dbReference>
<comment type="caution">
    <text evidence="2">The sequence shown here is derived from an EMBL/GenBank/DDBJ whole genome shotgun (WGS) entry which is preliminary data.</text>
</comment>
<dbReference type="AlphaFoldDB" id="A0A1G2AB84"/>
<dbReference type="EMBL" id="MHJU01000003">
    <property type="protein sequence ID" value="OGY74143.1"/>
    <property type="molecule type" value="Genomic_DNA"/>
</dbReference>
<evidence type="ECO:0000313" key="2">
    <source>
        <dbReference type="EMBL" id="OGY74143.1"/>
    </source>
</evidence>
<reference evidence="2 3" key="1">
    <citation type="journal article" date="2016" name="Nat. Commun.">
        <title>Thousands of microbial genomes shed light on interconnected biogeochemical processes in an aquifer system.</title>
        <authorList>
            <person name="Anantharaman K."/>
            <person name="Brown C.T."/>
            <person name="Hug L.A."/>
            <person name="Sharon I."/>
            <person name="Castelle C.J."/>
            <person name="Probst A.J."/>
            <person name="Thomas B.C."/>
            <person name="Singh A."/>
            <person name="Wilkins M.J."/>
            <person name="Karaoz U."/>
            <person name="Brodie E.L."/>
            <person name="Williams K.H."/>
            <person name="Hubbard S.S."/>
            <person name="Banfield J.F."/>
        </authorList>
    </citation>
    <scope>NUCLEOTIDE SEQUENCE [LARGE SCALE GENOMIC DNA]</scope>
</reference>
<dbReference type="GO" id="GO:0005506">
    <property type="term" value="F:iron ion binding"/>
    <property type="evidence" value="ECO:0007669"/>
    <property type="project" value="InterPro"/>
</dbReference>
<protein>
    <recommendedName>
        <fullName evidence="1">NIF system FeS cluster assembly NifU N-terminal domain-containing protein</fullName>
    </recommendedName>
</protein>
<dbReference type="GO" id="GO:0016226">
    <property type="term" value="P:iron-sulfur cluster assembly"/>
    <property type="evidence" value="ECO:0007669"/>
    <property type="project" value="InterPro"/>
</dbReference>
<evidence type="ECO:0000313" key="3">
    <source>
        <dbReference type="Proteomes" id="UP000178315"/>
    </source>
</evidence>
<proteinExistence type="predicted"/>
<accession>A0A1G2AB84</accession>
<organism evidence="2 3">
    <name type="scientific">Candidatus Jacksonbacteria bacterium RIFCSPLOWO2_02_FULL_44_20</name>
    <dbReference type="NCBI Taxonomy" id="1798460"/>
    <lineage>
        <taxon>Bacteria</taxon>
        <taxon>Candidatus Jacksoniibacteriota</taxon>
    </lineage>
</organism>
<name>A0A1G2AB84_9BACT</name>